<evidence type="ECO:0000313" key="1">
    <source>
        <dbReference type="EMBL" id="HER40704.1"/>
    </source>
</evidence>
<sequence length="226" mass="26395">MGSRGPKKIIILTILFFVGLQLTYAQQPHSWFYENEADLSVPLNSLWSMEIGVGNRGMLQERLDGEKISGYQHDHVELNHFTNYKTKKSVVLSLGLRYRFRELFDSAETDEFRIIEQVELEPVNSSFSHRFRLEQRFRENTIHRVRYDITYSIPMNENFALGVGTEALYAVSSKQKPEAEQRFSIGLENSFFENLELELAFEYRMENYARDLAHEFFVITGVSVSL</sequence>
<dbReference type="EMBL" id="DSEE01000419">
    <property type="protein sequence ID" value="HER40704.1"/>
    <property type="molecule type" value="Genomic_DNA"/>
</dbReference>
<comment type="caution">
    <text evidence="1">The sequence shown here is derived from an EMBL/GenBank/DDBJ whole genome shotgun (WGS) entry which is preliminary data.</text>
</comment>
<name>A0A7C2M506_9FLAO</name>
<dbReference type="Pfam" id="PF10677">
    <property type="entry name" value="DUF2490"/>
    <property type="match status" value="1"/>
</dbReference>
<organism evidence="1">
    <name type="scientific">Salinimicrobium catena</name>
    <dbReference type="NCBI Taxonomy" id="390640"/>
    <lineage>
        <taxon>Bacteria</taxon>
        <taxon>Pseudomonadati</taxon>
        <taxon>Bacteroidota</taxon>
        <taxon>Flavobacteriia</taxon>
        <taxon>Flavobacteriales</taxon>
        <taxon>Flavobacteriaceae</taxon>
        <taxon>Salinimicrobium</taxon>
    </lineage>
</organism>
<proteinExistence type="predicted"/>
<dbReference type="AlphaFoldDB" id="A0A7C2M506"/>
<dbReference type="InterPro" id="IPR019619">
    <property type="entry name" value="DUF2490"/>
</dbReference>
<protein>
    <submittedName>
        <fullName evidence="1">DUF2490 domain-containing protein</fullName>
    </submittedName>
</protein>
<accession>A0A7C2M506</accession>
<reference evidence="1" key="1">
    <citation type="journal article" date="2020" name="mSystems">
        <title>Genome- and Community-Level Interaction Insights into Carbon Utilization and Element Cycling Functions of Hydrothermarchaeota in Hydrothermal Sediment.</title>
        <authorList>
            <person name="Zhou Z."/>
            <person name="Liu Y."/>
            <person name="Xu W."/>
            <person name="Pan J."/>
            <person name="Luo Z.H."/>
            <person name="Li M."/>
        </authorList>
    </citation>
    <scope>NUCLEOTIDE SEQUENCE [LARGE SCALE GENOMIC DNA]</scope>
    <source>
        <strain evidence="1">SpSt-1235</strain>
    </source>
</reference>
<gene>
    <name evidence="1" type="ORF">ENO10_05740</name>
</gene>
<dbReference type="Proteomes" id="UP000885753">
    <property type="component" value="Unassembled WGS sequence"/>
</dbReference>